<reference evidence="1 2" key="1">
    <citation type="journal article" date="2021" name="Elife">
        <title>Chloroplast acquisition without the gene transfer in kleptoplastic sea slugs, Plakobranchus ocellatus.</title>
        <authorList>
            <person name="Maeda T."/>
            <person name="Takahashi S."/>
            <person name="Yoshida T."/>
            <person name="Shimamura S."/>
            <person name="Takaki Y."/>
            <person name="Nagai Y."/>
            <person name="Toyoda A."/>
            <person name="Suzuki Y."/>
            <person name="Arimoto A."/>
            <person name="Ishii H."/>
            <person name="Satoh N."/>
            <person name="Nishiyama T."/>
            <person name="Hasebe M."/>
            <person name="Maruyama T."/>
            <person name="Minagawa J."/>
            <person name="Obokata J."/>
            <person name="Shigenobu S."/>
        </authorList>
    </citation>
    <scope>NUCLEOTIDE SEQUENCE [LARGE SCALE GENOMIC DNA]</scope>
</reference>
<dbReference type="AlphaFoldDB" id="A0AAV4G198"/>
<evidence type="ECO:0000313" key="1">
    <source>
        <dbReference type="EMBL" id="GFR79274.1"/>
    </source>
</evidence>
<gene>
    <name evidence="1" type="ORF">ElyMa_005869700</name>
</gene>
<organism evidence="1 2">
    <name type="scientific">Elysia marginata</name>
    <dbReference type="NCBI Taxonomy" id="1093978"/>
    <lineage>
        <taxon>Eukaryota</taxon>
        <taxon>Metazoa</taxon>
        <taxon>Spiralia</taxon>
        <taxon>Lophotrochozoa</taxon>
        <taxon>Mollusca</taxon>
        <taxon>Gastropoda</taxon>
        <taxon>Heterobranchia</taxon>
        <taxon>Euthyneura</taxon>
        <taxon>Panpulmonata</taxon>
        <taxon>Sacoglossa</taxon>
        <taxon>Placobranchoidea</taxon>
        <taxon>Plakobranchidae</taxon>
        <taxon>Elysia</taxon>
    </lineage>
</organism>
<sequence>MELPGPTTAVVEPKTISPSRARNAVVVDNSPDTDMKDGLFSVSQKPARLCDIKTFQTLHNPRIHSEDDRLVMEQTNGRQRDLKC</sequence>
<proteinExistence type="predicted"/>
<name>A0AAV4G198_9GAST</name>
<comment type="caution">
    <text evidence="1">The sequence shown here is derived from an EMBL/GenBank/DDBJ whole genome shotgun (WGS) entry which is preliminary data.</text>
</comment>
<accession>A0AAV4G198</accession>
<keyword evidence="2" id="KW-1185">Reference proteome</keyword>
<protein>
    <submittedName>
        <fullName evidence="1">Uncharacterized protein</fullName>
    </submittedName>
</protein>
<evidence type="ECO:0000313" key="2">
    <source>
        <dbReference type="Proteomes" id="UP000762676"/>
    </source>
</evidence>
<dbReference type="EMBL" id="BMAT01011799">
    <property type="protein sequence ID" value="GFR79274.1"/>
    <property type="molecule type" value="Genomic_DNA"/>
</dbReference>
<dbReference type="Proteomes" id="UP000762676">
    <property type="component" value="Unassembled WGS sequence"/>
</dbReference>